<dbReference type="RefSeq" id="WP_169715672.1">
    <property type="nucleotide sequence ID" value="NZ_NBBJ01000002.1"/>
</dbReference>
<dbReference type="AlphaFoldDB" id="A0A245ZMK4"/>
<dbReference type="Proteomes" id="UP000197783">
    <property type="component" value="Unassembled WGS sequence"/>
</dbReference>
<evidence type="ECO:0000313" key="2">
    <source>
        <dbReference type="Proteomes" id="UP000197783"/>
    </source>
</evidence>
<reference evidence="1 2" key="1">
    <citation type="submission" date="2017-03" db="EMBL/GenBank/DDBJ databases">
        <title>Genome sequence of Sphingomonas mucosissima DSM 17494.</title>
        <authorList>
            <person name="Poehlein A."/>
            <person name="Wuebbeler J.H."/>
            <person name="Steinbuechel A."/>
            <person name="Daniel R."/>
        </authorList>
    </citation>
    <scope>NUCLEOTIDE SEQUENCE [LARGE SCALE GENOMIC DNA]</scope>
    <source>
        <strain evidence="1 2">DSM 17494</strain>
    </source>
</reference>
<dbReference type="NCBIfam" id="TIGR03373">
    <property type="entry name" value="VI_minor_4"/>
    <property type="match status" value="1"/>
</dbReference>
<dbReference type="EMBL" id="NBBJ01000002">
    <property type="protein sequence ID" value="OWK30977.1"/>
    <property type="molecule type" value="Genomic_DNA"/>
</dbReference>
<proteinExistence type="predicted"/>
<gene>
    <name evidence="1" type="ORF">SPMU_19690</name>
</gene>
<comment type="caution">
    <text evidence="1">The sequence shown here is derived from an EMBL/GenBank/DDBJ whole genome shotgun (WGS) entry which is preliminary data.</text>
</comment>
<organism evidence="1 2">
    <name type="scientific">Sphingomonas mucosissima</name>
    <dbReference type="NCBI Taxonomy" id="370959"/>
    <lineage>
        <taxon>Bacteria</taxon>
        <taxon>Pseudomonadati</taxon>
        <taxon>Pseudomonadota</taxon>
        <taxon>Alphaproteobacteria</taxon>
        <taxon>Sphingomonadales</taxon>
        <taxon>Sphingomonadaceae</taxon>
        <taxon>Sphingomonas</taxon>
    </lineage>
</organism>
<dbReference type="Pfam" id="PF09867">
    <property type="entry name" value="TagF_N"/>
    <property type="match status" value="1"/>
</dbReference>
<keyword evidence="2" id="KW-1185">Reference proteome</keyword>
<accession>A0A245ZMK4</accession>
<dbReference type="InterPro" id="IPR038225">
    <property type="entry name" value="TagF_sf"/>
</dbReference>
<evidence type="ECO:0000313" key="1">
    <source>
        <dbReference type="EMBL" id="OWK30977.1"/>
    </source>
</evidence>
<dbReference type="Gene3D" id="3.40.1730.10">
    <property type="entry name" value="pa0076 domain"/>
    <property type="match status" value="1"/>
</dbReference>
<name>A0A245ZMK4_9SPHN</name>
<dbReference type="InterPro" id="IPR017748">
    <property type="entry name" value="TagF"/>
</dbReference>
<protein>
    <recommendedName>
        <fullName evidence="3">Type VI secretion system-associated protein TagF</fullName>
    </recommendedName>
</protein>
<evidence type="ECO:0008006" key="3">
    <source>
        <dbReference type="Google" id="ProtNLM"/>
    </source>
</evidence>
<sequence>MSAWVFGKLPAHGDFVARGMAAVERVALDDWLSAALLAARDVYGADFEERFDVAQPWRAEGNGVTGALAPSQDSAGRRYPVLLLSSDAEDAEDLLYAAITEGWSADRLAKEAGTAPARPVARWFGHAAERAGERPADLLTAMLA</sequence>